<dbReference type="Gene3D" id="3.40.630.190">
    <property type="entry name" value="LCP protein"/>
    <property type="match status" value="1"/>
</dbReference>
<keyword evidence="6" id="KW-1185">Reference proteome</keyword>
<keyword evidence="3" id="KW-0812">Transmembrane</keyword>
<dbReference type="Proteomes" id="UP000582974">
    <property type="component" value="Unassembled WGS sequence"/>
</dbReference>
<dbReference type="InterPro" id="IPR004474">
    <property type="entry name" value="LytR_CpsA_psr"/>
</dbReference>
<organism evidence="5 6">
    <name type="scientific">Haloechinothrix aidingensis</name>
    <dbReference type="NCBI Taxonomy" id="2752311"/>
    <lineage>
        <taxon>Bacteria</taxon>
        <taxon>Bacillati</taxon>
        <taxon>Actinomycetota</taxon>
        <taxon>Actinomycetes</taxon>
        <taxon>Pseudonocardiales</taxon>
        <taxon>Pseudonocardiaceae</taxon>
        <taxon>Haloechinothrix</taxon>
    </lineage>
</organism>
<keyword evidence="3" id="KW-0472">Membrane</keyword>
<dbReference type="AlphaFoldDB" id="A0A838A6Y4"/>
<protein>
    <submittedName>
        <fullName evidence="5">LCP family protein</fullName>
    </submittedName>
</protein>
<sequence>MAERASTDSDNDGTERPKPRKRLRRTRRVALVLVAILLVLGGGAAGGLYLISENLAGNVERVPSVFDELDPDERPEPAEGSDDGARTFLLAGIDSRSTEPTTGGEATGSSALDGGARSDAIVVVRLEADGESATVVSIPRDSWVPVPGHGHTKINAAFAHGGPGLLVHALEELTEVRIDHFAVIDFAGFEGMTDAVGGIEVEVESATSYEGVEFEAGVNHLGGEEALAYVRQRKDLPHGDLDRVRRHQRALRALLGEAMSGETMRSPTRAYELLDTVSRWVSVDDTLTNSRLRSLVLELRSLRSHNVTFLTAPVAGTGREGEQSVVYLDQQRGSRLWSALREGRIDAYASANPDDVLGGVP</sequence>
<gene>
    <name evidence="5" type="ORF">H0B56_00345</name>
</gene>
<feature type="region of interest" description="Disordered" evidence="2">
    <location>
        <begin position="93"/>
        <end position="112"/>
    </location>
</feature>
<dbReference type="InterPro" id="IPR050922">
    <property type="entry name" value="LytR/CpsA/Psr_CW_biosynth"/>
</dbReference>
<dbReference type="Pfam" id="PF03816">
    <property type="entry name" value="LytR_cpsA_psr"/>
    <property type="match status" value="1"/>
</dbReference>
<reference evidence="5 6" key="1">
    <citation type="submission" date="2020-07" db="EMBL/GenBank/DDBJ databases">
        <title>Genome of Haloechinothrix sp.</title>
        <authorList>
            <person name="Tang S.-K."/>
            <person name="Yang L."/>
            <person name="Zhu W.-Y."/>
        </authorList>
    </citation>
    <scope>NUCLEOTIDE SEQUENCE [LARGE SCALE GENOMIC DNA]</scope>
    <source>
        <strain evidence="5 6">YIM 98757</strain>
    </source>
</reference>
<dbReference type="PANTHER" id="PTHR33392:SF6">
    <property type="entry name" value="POLYISOPRENYL-TEICHOIC ACID--PEPTIDOGLYCAN TEICHOIC ACID TRANSFERASE TAGU"/>
    <property type="match status" value="1"/>
</dbReference>
<feature type="region of interest" description="Disordered" evidence="2">
    <location>
        <begin position="1"/>
        <end position="22"/>
    </location>
</feature>
<dbReference type="RefSeq" id="WP_180890910.1">
    <property type="nucleotide sequence ID" value="NZ_JACCKD010000001.1"/>
</dbReference>
<dbReference type="NCBIfam" id="TIGR00350">
    <property type="entry name" value="lytR_cpsA_psr"/>
    <property type="match status" value="1"/>
</dbReference>
<name>A0A838A6Y4_9PSEU</name>
<evidence type="ECO:0000256" key="1">
    <source>
        <dbReference type="ARBA" id="ARBA00006068"/>
    </source>
</evidence>
<dbReference type="EMBL" id="JACCKD010000001">
    <property type="protein sequence ID" value="MBA0123989.1"/>
    <property type="molecule type" value="Genomic_DNA"/>
</dbReference>
<evidence type="ECO:0000313" key="6">
    <source>
        <dbReference type="Proteomes" id="UP000582974"/>
    </source>
</evidence>
<feature type="transmembrane region" description="Helical" evidence="3">
    <location>
        <begin position="29"/>
        <end position="51"/>
    </location>
</feature>
<dbReference type="PANTHER" id="PTHR33392">
    <property type="entry name" value="POLYISOPRENYL-TEICHOIC ACID--PEPTIDOGLYCAN TEICHOIC ACID TRANSFERASE TAGU"/>
    <property type="match status" value="1"/>
</dbReference>
<accession>A0A838A6Y4</accession>
<proteinExistence type="inferred from homology"/>
<evidence type="ECO:0000256" key="2">
    <source>
        <dbReference type="SAM" id="MobiDB-lite"/>
    </source>
</evidence>
<comment type="caution">
    <text evidence="5">The sequence shown here is derived from an EMBL/GenBank/DDBJ whole genome shotgun (WGS) entry which is preliminary data.</text>
</comment>
<evidence type="ECO:0000256" key="3">
    <source>
        <dbReference type="SAM" id="Phobius"/>
    </source>
</evidence>
<evidence type="ECO:0000259" key="4">
    <source>
        <dbReference type="Pfam" id="PF03816"/>
    </source>
</evidence>
<comment type="similarity">
    <text evidence="1">Belongs to the LytR/CpsA/Psr (LCP) family.</text>
</comment>
<feature type="compositionally biased region" description="Basic and acidic residues" evidence="2">
    <location>
        <begin position="1"/>
        <end position="17"/>
    </location>
</feature>
<evidence type="ECO:0000313" key="5">
    <source>
        <dbReference type="EMBL" id="MBA0123989.1"/>
    </source>
</evidence>
<feature type="domain" description="Cell envelope-related transcriptional attenuator" evidence="4">
    <location>
        <begin position="117"/>
        <end position="258"/>
    </location>
</feature>
<keyword evidence="3" id="KW-1133">Transmembrane helix</keyword>